<evidence type="ECO:0000256" key="1">
    <source>
        <dbReference type="ARBA" id="ARBA00004651"/>
    </source>
</evidence>
<dbReference type="GO" id="GO:0065002">
    <property type="term" value="P:intracellular protein transmembrane transport"/>
    <property type="evidence" value="ECO:0007669"/>
    <property type="project" value="TreeGrafter"/>
</dbReference>
<evidence type="ECO:0000256" key="9">
    <source>
        <dbReference type="ARBA" id="ARBA00023010"/>
    </source>
</evidence>
<dbReference type="GO" id="GO:0043952">
    <property type="term" value="P:protein transport by the Sec complex"/>
    <property type="evidence" value="ECO:0007669"/>
    <property type="project" value="TreeGrafter"/>
</dbReference>
<comment type="subcellular location">
    <subcellularLocation>
        <location evidence="1 12">Cell membrane</location>
        <topology evidence="1 12">Multi-pass membrane protein</topology>
    </subcellularLocation>
</comment>
<feature type="compositionally biased region" description="Low complexity" evidence="13">
    <location>
        <begin position="89"/>
        <end position="105"/>
    </location>
</feature>
<dbReference type="NCBIfam" id="TIGR00810">
    <property type="entry name" value="secG"/>
    <property type="match status" value="1"/>
</dbReference>
<dbReference type="AlphaFoldDB" id="A0A094YYT3"/>
<keyword evidence="6 12" id="KW-0812">Transmembrane</keyword>
<evidence type="ECO:0000256" key="4">
    <source>
        <dbReference type="ARBA" id="ARBA00022448"/>
    </source>
</evidence>
<dbReference type="GO" id="GO:0009306">
    <property type="term" value="P:protein secretion"/>
    <property type="evidence" value="ECO:0007669"/>
    <property type="project" value="UniProtKB-UniRule"/>
</dbReference>
<reference evidence="14 16" key="1">
    <citation type="journal article" date="2015" name="Phytopathology">
        <title>Genomes of Candidatus Liberibacter solanacearum haplotype A from New Zealand and the USA suggest significant genome plasticity in the species.</title>
        <authorList>
            <person name="Thompson S.M."/>
            <person name="Johnson C.P."/>
            <person name="Lu A.Y."/>
            <person name="Frampton R.A."/>
            <person name="Sullivan K.L."/>
            <person name="Fiers M.W."/>
            <person name="Crowhurst R.N."/>
            <person name="Pitman A.R."/>
            <person name="Scott I."/>
            <person name="Gudmestad N.C."/>
            <person name="Smith G.R."/>
        </authorList>
    </citation>
    <scope>NUCLEOTIDE SEQUENCE [LARGE SCALE GENOMIC DNA]</scope>
    <source>
        <strain evidence="14 16">LsoNZ1</strain>
    </source>
</reference>
<feature type="transmembrane region" description="Helical" evidence="12">
    <location>
        <begin position="45"/>
        <end position="66"/>
    </location>
</feature>
<evidence type="ECO:0000313" key="16">
    <source>
        <dbReference type="Proteomes" id="UP000033731"/>
    </source>
</evidence>
<evidence type="ECO:0000256" key="12">
    <source>
        <dbReference type="RuleBase" id="RU365087"/>
    </source>
</evidence>
<reference evidence="15 17" key="2">
    <citation type="submission" date="2018-11" db="EMBL/GenBank/DDBJ databases">
        <title>Genome Analysis of Haplotype D of Candidatus Liberibacter Solanacearum.</title>
        <authorList>
            <person name="Katsir L."/>
            <person name="Ruan Z."/>
            <person name="Santos Garcia D."/>
            <person name="Piasezky A."/>
            <person name="Jiang J."/>
            <person name="Sela N."/>
            <person name="Freilich S."/>
            <person name="Bahar O."/>
        </authorList>
    </citation>
    <scope>NUCLEOTIDE SEQUENCE [LARGE SCALE GENOMIC DNA]</scope>
    <source>
        <strain evidence="17">haplotype D1</strain>
        <strain evidence="15">ISR100</strain>
    </source>
</reference>
<dbReference type="EMBL" id="JMTK01000002">
    <property type="protein sequence ID" value="KJZ81742.1"/>
    <property type="molecule type" value="Genomic_DNA"/>
</dbReference>
<keyword evidence="16" id="KW-1185">Reference proteome</keyword>
<dbReference type="Pfam" id="PF03840">
    <property type="entry name" value="SecG"/>
    <property type="match status" value="1"/>
</dbReference>
<sequence length="126" mass="13656">MQIFLMTAHLIIVIGLVCTILIQSSDSSAFGTSSSFTSVRSIAHSLARFTSILAFLFFSTSIALGITSRYHSIKTKEDLRQSLASATNNKINYNSGNSNPNIGSSVPEKKNYPSKKNSLPLSSHVK</sequence>
<organism evidence="14 16">
    <name type="scientific">Candidatus Liberibacter solanacearum</name>
    <dbReference type="NCBI Taxonomy" id="556287"/>
    <lineage>
        <taxon>Bacteria</taxon>
        <taxon>Pseudomonadati</taxon>
        <taxon>Pseudomonadota</taxon>
        <taxon>Alphaproteobacteria</taxon>
        <taxon>Hyphomicrobiales</taxon>
        <taxon>Rhizobiaceae</taxon>
        <taxon>Liberibacter</taxon>
    </lineage>
</organism>
<evidence type="ECO:0000256" key="2">
    <source>
        <dbReference type="ARBA" id="ARBA00008445"/>
    </source>
</evidence>
<dbReference type="InterPro" id="IPR004692">
    <property type="entry name" value="SecG"/>
</dbReference>
<dbReference type="GO" id="GO:0005886">
    <property type="term" value="C:plasma membrane"/>
    <property type="evidence" value="ECO:0007669"/>
    <property type="project" value="UniProtKB-SubCell"/>
</dbReference>
<dbReference type="PANTHER" id="PTHR34182">
    <property type="entry name" value="PROTEIN-EXPORT MEMBRANE PROTEIN SECG"/>
    <property type="match status" value="1"/>
</dbReference>
<evidence type="ECO:0000256" key="7">
    <source>
        <dbReference type="ARBA" id="ARBA00022927"/>
    </source>
</evidence>
<dbReference type="Proteomes" id="UP000033731">
    <property type="component" value="Unassembled WGS sequence"/>
</dbReference>
<keyword evidence="7 12" id="KW-0653">Protein transport</keyword>
<evidence type="ECO:0000313" key="17">
    <source>
        <dbReference type="Proteomes" id="UP000236895"/>
    </source>
</evidence>
<keyword evidence="5 12" id="KW-1003">Cell membrane</keyword>
<evidence type="ECO:0000256" key="3">
    <source>
        <dbReference type="ARBA" id="ARBA00017876"/>
    </source>
</evidence>
<gene>
    <name evidence="15" type="primary">secG</name>
    <name evidence="15" type="ORF">C0030_004400</name>
    <name evidence="14" type="ORF">DJ66_0464</name>
</gene>
<comment type="similarity">
    <text evidence="2 12">Belongs to the SecG family.</text>
</comment>
<evidence type="ECO:0000256" key="8">
    <source>
        <dbReference type="ARBA" id="ARBA00022989"/>
    </source>
</evidence>
<name>A0A094YYT3_9HYPH</name>
<evidence type="ECO:0000256" key="13">
    <source>
        <dbReference type="SAM" id="MobiDB-lite"/>
    </source>
</evidence>
<comment type="caution">
    <text evidence="14">The sequence shown here is derived from an EMBL/GenBank/DDBJ whole genome shotgun (WGS) entry which is preliminary data.</text>
</comment>
<feature type="region of interest" description="Disordered" evidence="13">
    <location>
        <begin position="89"/>
        <end position="126"/>
    </location>
</feature>
<accession>A0A094YYT3</accession>
<dbReference type="PATRIC" id="fig|556287.8.peg.428"/>
<comment type="caution">
    <text evidence="12">Lacks conserved residue(s) required for the propagation of feature annotation.</text>
</comment>
<proteinExistence type="inferred from homology"/>
<dbReference type="PANTHER" id="PTHR34182:SF1">
    <property type="entry name" value="PROTEIN-EXPORT MEMBRANE PROTEIN SECG"/>
    <property type="match status" value="1"/>
</dbReference>
<evidence type="ECO:0000256" key="6">
    <source>
        <dbReference type="ARBA" id="ARBA00022692"/>
    </source>
</evidence>
<evidence type="ECO:0000313" key="14">
    <source>
        <dbReference type="EMBL" id="KJZ81742.1"/>
    </source>
</evidence>
<keyword evidence="10 12" id="KW-0472">Membrane</keyword>
<keyword evidence="8 12" id="KW-1133">Transmembrane helix</keyword>
<evidence type="ECO:0000256" key="5">
    <source>
        <dbReference type="ARBA" id="ARBA00022475"/>
    </source>
</evidence>
<dbReference type="RefSeq" id="WP_034443119.1">
    <property type="nucleotide sequence ID" value="NZ_JMTK01000002.1"/>
</dbReference>
<comment type="function">
    <text evidence="11 12">Involved in protein export. Participates in an early event of protein translocation.</text>
</comment>
<dbReference type="EMBL" id="PKRU02000027">
    <property type="protein sequence ID" value="RPD37073.1"/>
    <property type="molecule type" value="Genomic_DNA"/>
</dbReference>
<evidence type="ECO:0000256" key="11">
    <source>
        <dbReference type="ARBA" id="ARBA00025182"/>
    </source>
</evidence>
<feature type="compositionally biased region" description="Polar residues" evidence="13">
    <location>
        <begin position="114"/>
        <end position="126"/>
    </location>
</feature>
<protein>
    <recommendedName>
        <fullName evidence="3 12">Protein-export membrane protein SecG</fullName>
    </recommendedName>
</protein>
<evidence type="ECO:0000256" key="10">
    <source>
        <dbReference type="ARBA" id="ARBA00023136"/>
    </source>
</evidence>
<evidence type="ECO:0000313" key="15">
    <source>
        <dbReference type="EMBL" id="RPD37073.1"/>
    </source>
</evidence>
<dbReference type="Proteomes" id="UP000236895">
    <property type="component" value="Unassembled WGS sequence"/>
</dbReference>
<keyword evidence="9 12" id="KW-0811">Translocation</keyword>
<dbReference type="GO" id="GO:0015450">
    <property type="term" value="F:protein-transporting ATPase activity"/>
    <property type="evidence" value="ECO:0007669"/>
    <property type="project" value="UniProtKB-UniRule"/>
</dbReference>
<keyword evidence="4 12" id="KW-0813">Transport</keyword>